<accession>A0A081KEH5</accession>
<protein>
    <recommendedName>
        <fullName evidence="2">DUF547 domain-containing protein</fullName>
    </recommendedName>
</protein>
<name>A0A081KEH5_9GAMM</name>
<feature type="signal peptide" evidence="1">
    <location>
        <begin position="1"/>
        <end position="18"/>
    </location>
</feature>
<dbReference type="RefSeq" id="WP_020584913.1">
    <property type="nucleotide sequence ID" value="NZ_JOJP01000001.1"/>
</dbReference>
<dbReference type="EMBL" id="JOJP01000001">
    <property type="protein sequence ID" value="KEI72551.1"/>
    <property type="molecule type" value="Genomic_DNA"/>
</dbReference>
<evidence type="ECO:0000256" key="1">
    <source>
        <dbReference type="SAM" id="SignalP"/>
    </source>
</evidence>
<organism evidence="3 4">
    <name type="scientific">Endozoicomonas elysicola</name>
    <dbReference type="NCBI Taxonomy" id="305900"/>
    <lineage>
        <taxon>Bacteria</taxon>
        <taxon>Pseudomonadati</taxon>
        <taxon>Pseudomonadota</taxon>
        <taxon>Gammaproteobacteria</taxon>
        <taxon>Oceanospirillales</taxon>
        <taxon>Endozoicomonadaceae</taxon>
        <taxon>Endozoicomonas</taxon>
    </lineage>
</organism>
<dbReference type="PANTHER" id="PTHR46361:SF3">
    <property type="entry name" value="ELECTRON CARRIER_ PROTEIN DISULFIDE OXIDOREDUCTASE"/>
    <property type="match status" value="1"/>
</dbReference>
<comment type="caution">
    <text evidence="3">The sequence shown here is derived from an EMBL/GenBank/DDBJ whole genome shotgun (WGS) entry which is preliminary data.</text>
</comment>
<dbReference type="AlphaFoldDB" id="A0A081KEH5"/>
<feature type="domain" description="DUF547" evidence="2">
    <location>
        <begin position="87"/>
        <end position="198"/>
    </location>
</feature>
<sequence>MTFILFTLVSTLSHVAIAAPASKYWAYWDKSNPDSSAVINHDMWQEVLDKYLVLRPDGNRFRYRNVSQKGRDKLDKYLREMSSLDPRNYSKAEQKAYWINFYNALTVDLILEHYPVKSITKIGPWYRFGPWDSDITRVAGQKLTLNDIEHRILRPLWEDSRIHYAVNCASLGCPDLSGKVFSATTTDQMLDELARRFIRQEKGVSWIDGRLTLSRIYEWYEKDFIDQEGVVLHLRQFASVATARKLKKYTGVIQYQYNWGLNELK</sequence>
<evidence type="ECO:0000259" key="2">
    <source>
        <dbReference type="Pfam" id="PF04784"/>
    </source>
</evidence>
<keyword evidence="4" id="KW-1185">Reference proteome</keyword>
<feature type="chain" id="PRO_5001758808" description="DUF547 domain-containing protein" evidence="1">
    <location>
        <begin position="19"/>
        <end position="265"/>
    </location>
</feature>
<evidence type="ECO:0000313" key="4">
    <source>
        <dbReference type="Proteomes" id="UP000027997"/>
    </source>
</evidence>
<dbReference type="Proteomes" id="UP000027997">
    <property type="component" value="Unassembled WGS sequence"/>
</dbReference>
<dbReference type="InterPro" id="IPR006869">
    <property type="entry name" value="DUF547"/>
</dbReference>
<dbReference type="PANTHER" id="PTHR46361">
    <property type="entry name" value="ELECTRON CARRIER/ PROTEIN DISULFIDE OXIDOREDUCTASE"/>
    <property type="match status" value="1"/>
</dbReference>
<keyword evidence="1" id="KW-0732">Signal</keyword>
<dbReference type="eggNOG" id="COG0398">
    <property type="taxonomic scope" value="Bacteria"/>
</dbReference>
<dbReference type="Pfam" id="PF04784">
    <property type="entry name" value="DUF547"/>
    <property type="match status" value="1"/>
</dbReference>
<reference evidence="3 4" key="1">
    <citation type="submission" date="2014-06" db="EMBL/GenBank/DDBJ databases">
        <title>Whole Genome Sequences of Three Symbiotic Endozoicomonas Bacteria.</title>
        <authorList>
            <person name="Neave M.J."/>
            <person name="Apprill A."/>
            <person name="Voolstra C.R."/>
        </authorList>
    </citation>
    <scope>NUCLEOTIDE SEQUENCE [LARGE SCALE GENOMIC DNA]</scope>
    <source>
        <strain evidence="3 4">DSM 22380</strain>
    </source>
</reference>
<proteinExistence type="predicted"/>
<gene>
    <name evidence="3" type="ORF">GV64_19075</name>
</gene>
<dbReference type="STRING" id="305900.GV64_19075"/>
<evidence type="ECO:0000313" key="3">
    <source>
        <dbReference type="EMBL" id="KEI72551.1"/>
    </source>
</evidence>